<organism evidence="12 13">
    <name type="scientific">Heterobasidion irregulare (strain TC 32-1)</name>
    <dbReference type="NCBI Taxonomy" id="747525"/>
    <lineage>
        <taxon>Eukaryota</taxon>
        <taxon>Fungi</taxon>
        <taxon>Dikarya</taxon>
        <taxon>Basidiomycota</taxon>
        <taxon>Agaricomycotina</taxon>
        <taxon>Agaricomycetes</taxon>
        <taxon>Russulales</taxon>
        <taxon>Bondarzewiaceae</taxon>
        <taxon>Heterobasidion</taxon>
        <taxon>Heterobasidion annosum species complex</taxon>
    </lineage>
</organism>
<dbReference type="Gene3D" id="3.40.50.300">
    <property type="entry name" value="P-loop containing nucleotide triphosphate hydrolases"/>
    <property type="match status" value="2"/>
</dbReference>
<name>W4KHU3_HETIT</name>
<dbReference type="EMBL" id="KI925455">
    <property type="protein sequence ID" value="ETW85407.1"/>
    <property type="molecule type" value="Genomic_DNA"/>
</dbReference>
<dbReference type="SMART" id="SM00487">
    <property type="entry name" value="DEXDc"/>
    <property type="match status" value="1"/>
</dbReference>
<dbReference type="PANTHER" id="PTHR14950:SF37">
    <property type="entry name" value="ENDORIBONUCLEASE DICER"/>
    <property type="match status" value="1"/>
</dbReference>
<accession>W4KHU3</accession>
<dbReference type="PROSITE" id="PS51194">
    <property type="entry name" value="HELICASE_CTER"/>
    <property type="match status" value="1"/>
</dbReference>
<keyword evidence="6" id="KW-0694">RNA-binding</keyword>
<evidence type="ECO:0000313" key="12">
    <source>
        <dbReference type="EMBL" id="ETW85407.1"/>
    </source>
</evidence>
<dbReference type="Gene3D" id="3.30.160.380">
    <property type="entry name" value="Dicer dimerisation domain"/>
    <property type="match status" value="1"/>
</dbReference>
<dbReference type="GO" id="GO:0004386">
    <property type="term" value="F:helicase activity"/>
    <property type="evidence" value="ECO:0007669"/>
    <property type="project" value="UniProtKB-KW"/>
</dbReference>
<dbReference type="SMART" id="SM00535">
    <property type="entry name" value="RIBOc"/>
    <property type="match status" value="2"/>
</dbReference>
<dbReference type="RefSeq" id="XP_009542270.1">
    <property type="nucleotide sequence ID" value="XM_009543975.1"/>
</dbReference>
<dbReference type="SUPFAM" id="SSF69065">
    <property type="entry name" value="RNase III domain-like"/>
    <property type="match status" value="2"/>
</dbReference>
<protein>
    <submittedName>
        <fullName evidence="12">Ribonuclease III</fullName>
    </submittedName>
</protein>
<sequence length="1472" mass="166223">MPSPSPVSLQTIHSITPRHYQEEIFLQAQNGNVIAVLDTGSGKTYIGIMLIKWTAAQECNRGKAIIFIVPKVPLVEQQGNFIAKHTPLRVKQIHGTTALDMTDRSGWKFIFDRSDVLVMTAQILLNLLTHSNWSLEKVSLLIIDECHHTRGNNPTNVVMRDFYRHVPREQRPKIFGMTASPTWRTTNPEQSIAALEQNMDAKVITVMHHAIELENHAPKPTEIIHRYPASQETYSEYPLPTIHSRFDWSKIPASVDISWSKIQARYDVAMESLGPLGAELFLYSHLRQRILQLLVPSVSDEMEILRAQLHDDSSISTSTLTYLTKQLVPEMREIYELVEEYAPLFESVDDNPDLPDSWSFSLEWCSPKVRELAEILTSCHTANFQGIVFVEQRHIAACLAKLLSRIPQLRGIVSCAELVGHGGETGDPLLEMQGKRQREIVDAFRQGKINLPTPVAEEGLDFPACDVVIRFDAIHHMVGYVQSRGRARHKTSTFIVMVQEGQSAELEKYLAFSGKEEEIKKVYQQNANACRREEDEDTYIHPDDLFARERYTVPSTGSTLTYDNAISLLNRLCALIPCDPYTPPLIPSFSGDFVSTVRLPSALPLSMEQLIYTGPKKQSKKEAKRAAAFIAVRALHRLDVFDDYLLPARNAKDRRGGADEALTTDVGSVPPIMDVVVRDPWTLGQKMWTHAISLDGRCVVALVTGTDLGSPVELTWDGCVVRTHPPVPVQFDIDDERRQRRLLQEFTKFGLWWYVTSRPIDFPLSCYLVPFSAETNQPDFQAMERILEYPFGNYDWTSVNEEHYHRILFRNRHRHAHMYVLRRIRHDLTPLSRPPEGSFEYGYETYRDFYLEHQRVKVKGSLPEIPLDGPLVEGYRINRQVSGTYHLDSSQLTTKIDSNLNARGNLPHLVPLSLCTWYNISEDIYRAFALLPRLLHRVSDVWRARGARLELGFPAIKNDLLVEAFTIPEANAGFNNQRLETLGDAVLELCTSVHIYNKFPRRHEGQLSDLRQRYISNRYLLSRAKDIGLERYLTSEAQANKTWRYVITDASQDYAQPQARRFAKRRFARRSLQDCMEASLGASFLTGGIPVALHMGAALGLNFGGTLPWSIRYSRPPESAPLPALFCRLQEVLGYEFHRPELLVEAMTHTSFSSNGTSYQRLEFLGDAVLDLVVIAYLYKKFQHATSHQLALPRTRAVCAPVLASIAVRRLGLHKVLLSNNTELSIAISQYVPILEETSTEEMVLKSWAHDPPKVISDVLESLVAAILIDSAYNFEKTSAVVEELMQDALDALSPDMPPDPVSALMVWAARSGCRRIYLRKSRGRPESKQNDTVCVVVHDTVVAGPMTASKLSVAKAFVCEKACMILQDARSPRCLHQLCDCSLSTSVTAKANVKTTYVALDGDDPEIFLDDSTEEGFEALAQQTLTDTGGSMPLRTEDPGEPGDDQNSETDILLEELEVEQMIHAVHEEMP</sequence>
<dbReference type="Proteomes" id="UP000030671">
    <property type="component" value="Unassembled WGS sequence"/>
</dbReference>
<dbReference type="InterPro" id="IPR001650">
    <property type="entry name" value="Helicase_C-like"/>
</dbReference>
<dbReference type="KEGG" id="hir:HETIRDRAFT_168380"/>
<feature type="domain" description="RNase III" evidence="8">
    <location>
        <begin position="938"/>
        <end position="1088"/>
    </location>
</feature>
<feature type="compositionally biased region" description="Acidic residues" evidence="7">
    <location>
        <begin position="1440"/>
        <end position="1449"/>
    </location>
</feature>
<dbReference type="CDD" id="cd18034">
    <property type="entry name" value="DEXHc_dicer"/>
    <property type="match status" value="1"/>
</dbReference>
<dbReference type="PANTHER" id="PTHR14950">
    <property type="entry name" value="DICER-RELATED"/>
    <property type="match status" value="1"/>
</dbReference>
<evidence type="ECO:0000259" key="8">
    <source>
        <dbReference type="PROSITE" id="PS50142"/>
    </source>
</evidence>
<dbReference type="GO" id="GO:0005634">
    <property type="term" value="C:nucleus"/>
    <property type="evidence" value="ECO:0007669"/>
    <property type="project" value="TreeGrafter"/>
</dbReference>
<dbReference type="eggNOG" id="KOG0701">
    <property type="taxonomic scope" value="Eukaryota"/>
</dbReference>
<dbReference type="GO" id="GO:0005737">
    <property type="term" value="C:cytoplasm"/>
    <property type="evidence" value="ECO:0007669"/>
    <property type="project" value="TreeGrafter"/>
</dbReference>
<dbReference type="InterPro" id="IPR027417">
    <property type="entry name" value="P-loop_NTPase"/>
</dbReference>
<evidence type="ECO:0000256" key="1">
    <source>
        <dbReference type="ARBA" id="ARBA00022737"/>
    </source>
</evidence>
<dbReference type="InterPro" id="IPR000999">
    <property type="entry name" value="RNase_III_dom"/>
</dbReference>
<keyword evidence="2" id="KW-0547">Nucleotide-binding</keyword>
<dbReference type="InterPro" id="IPR005034">
    <property type="entry name" value="Dicer_dimerisation"/>
</dbReference>
<evidence type="ECO:0000256" key="2">
    <source>
        <dbReference type="ARBA" id="ARBA00022741"/>
    </source>
</evidence>
<dbReference type="PROSITE" id="PS00517">
    <property type="entry name" value="RNASE_3_1"/>
    <property type="match status" value="1"/>
</dbReference>
<dbReference type="InParanoid" id="W4KHU3"/>
<dbReference type="GO" id="GO:0030422">
    <property type="term" value="P:siRNA processing"/>
    <property type="evidence" value="ECO:0007669"/>
    <property type="project" value="TreeGrafter"/>
</dbReference>
<dbReference type="Gene3D" id="1.10.1520.10">
    <property type="entry name" value="Ribonuclease III domain"/>
    <property type="match status" value="2"/>
</dbReference>
<keyword evidence="1" id="KW-0677">Repeat</keyword>
<feature type="domain" description="Helicase ATP-binding" evidence="9">
    <location>
        <begin position="24"/>
        <end position="199"/>
    </location>
</feature>
<dbReference type="GO" id="GO:0003723">
    <property type="term" value="F:RNA binding"/>
    <property type="evidence" value="ECO:0007669"/>
    <property type="project" value="UniProtKB-UniRule"/>
</dbReference>
<dbReference type="GeneID" id="20668153"/>
<dbReference type="PROSITE" id="PS51192">
    <property type="entry name" value="HELICASE_ATP_BIND_1"/>
    <property type="match status" value="1"/>
</dbReference>
<evidence type="ECO:0000256" key="5">
    <source>
        <dbReference type="ARBA" id="ARBA00022840"/>
    </source>
</evidence>
<dbReference type="PROSITE" id="PS50142">
    <property type="entry name" value="RNASE_3_2"/>
    <property type="match status" value="2"/>
</dbReference>
<reference evidence="12 13" key="1">
    <citation type="journal article" date="2012" name="New Phytol.">
        <title>Insight into trade-off between wood decay and parasitism from the genome of a fungal forest pathogen.</title>
        <authorList>
            <person name="Olson A."/>
            <person name="Aerts A."/>
            <person name="Asiegbu F."/>
            <person name="Belbahri L."/>
            <person name="Bouzid O."/>
            <person name="Broberg A."/>
            <person name="Canback B."/>
            <person name="Coutinho P.M."/>
            <person name="Cullen D."/>
            <person name="Dalman K."/>
            <person name="Deflorio G."/>
            <person name="van Diepen L.T."/>
            <person name="Dunand C."/>
            <person name="Duplessis S."/>
            <person name="Durling M."/>
            <person name="Gonthier P."/>
            <person name="Grimwood J."/>
            <person name="Fossdal C.G."/>
            <person name="Hansson D."/>
            <person name="Henrissat B."/>
            <person name="Hietala A."/>
            <person name="Himmelstrand K."/>
            <person name="Hoffmeister D."/>
            <person name="Hogberg N."/>
            <person name="James T.Y."/>
            <person name="Karlsson M."/>
            <person name="Kohler A."/>
            <person name="Kues U."/>
            <person name="Lee Y.H."/>
            <person name="Lin Y.C."/>
            <person name="Lind M."/>
            <person name="Lindquist E."/>
            <person name="Lombard V."/>
            <person name="Lucas S."/>
            <person name="Lunden K."/>
            <person name="Morin E."/>
            <person name="Murat C."/>
            <person name="Park J."/>
            <person name="Raffaello T."/>
            <person name="Rouze P."/>
            <person name="Salamov A."/>
            <person name="Schmutz J."/>
            <person name="Solheim H."/>
            <person name="Stahlberg J."/>
            <person name="Velez H."/>
            <person name="de Vries R.P."/>
            <person name="Wiebenga A."/>
            <person name="Woodward S."/>
            <person name="Yakovlev I."/>
            <person name="Garbelotto M."/>
            <person name="Martin F."/>
            <person name="Grigoriev I.V."/>
            <person name="Stenlid J."/>
        </authorList>
    </citation>
    <scope>NUCLEOTIDE SEQUENCE [LARGE SCALE GENOMIC DNA]</scope>
    <source>
        <strain evidence="12 13">TC 32-1</strain>
    </source>
</reference>
<evidence type="ECO:0000259" key="10">
    <source>
        <dbReference type="PROSITE" id="PS51194"/>
    </source>
</evidence>
<dbReference type="Pfam" id="PF00271">
    <property type="entry name" value="Helicase_C"/>
    <property type="match status" value="1"/>
</dbReference>
<keyword evidence="5" id="KW-0067">ATP-binding</keyword>
<comment type="similarity">
    <text evidence="6">Belongs to the helicase family. Dicer subfamily.</text>
</comment>
<evidence type="ECO:0000256" key="7">
    <source>
        <dbReference type="SAM" id="MobiDB-lite"/>
    </source>
</evidence>
<dbReference type="PROSITE" id="PS51327">
    <property type="entry name" value="DICER_DSRBF"/>
    <property type="match status" value="1"/>
</dbReference>
<dbReference type="InterPro" id="IPR011545">
    <property type="entry name" value="DEAD/DEAH_box_helicase_dom"/>
</dbReference>
<proteinExistence type="inferred from homology"/>
<dbReference type="Pfam" id="PF00270">
    <property type="entry name" value="DEAD"/>
    <property type="match status" value="1"/>
</dbReference>
<feature type="domain" description="Dicer dsRNA-binding fold" evidence="11">
    <location>
        <begin position="565"/>
        <end position="655"/>
    </location>
</feature>
<dbReference type="Pfam" id="PF03368">
    <property type="entry name" value="Dicer_dimer"/>
    <property type="match status" value="1"/>
</dbReference>
<evidence type="ECO:0000256" key="3">
    <source>
        <dbReference type="ARBA" id="ARBA00022801"/>
    </source>
</evidence>
<dbReference type="CDD" id="cd00593">
    <property type="entry name" value="RIBOc"/>
    <property type="match status" value="2"/>
</dbReference>
<evidence type="ECO:0000256" key="6">
    <source>
        <dbReference type="PROSITE-ProRule" id="PRU00657"/>
    </source>
</evidence>
<dbReference type="InterPro" id="IPR038248">
    <property type="entry name" value="Dicer_dimer_sf"/>
</dbReference>
<dbReference type="STRING" id="747525.W4KHU3"/>
<feature type="domain" description="Helicase C-terminal" evidence="10">
    <location>
        <begin position="371"/>
        <end position="538"/>
    </location>
</feature>
<feature type="region of interest" description="Disordered" evidence="7">
    <location>
        <begin position="1426"/>
        <end position="1449"/>
    </location>
</feature>
<gene>
    <name evidence="12" type="ORF">HETIRDRAFT_168380</name>
</gene>
<keyword evidence="13" id="KW-1185">Reference proteome</keyword>
<dbReference type="GO" id="GO:0005524">
    <property type="term" value="F:ATP binding"/>
    <property type="evidence" value="ECO:0007669"/>
    <property type="project" value="UniProtKB-KW"/>
</dbReference>
<dbReference type="HOGENOM" id="CLU_000907_4_0_1"/>
<dbReference type="SUPFAM" id="SSF52540">
    <property type="entry name" value="P-loop containing nucleoside triphosphate hydrolases"/>
    <property type="match status" value="1"/>
</dbReference>
<dbReference type="SUPFAM" id="SSF54768">
    <property type="entry name" value="dsRNA-binding domain-like"/>
    <property type="match status" value="1"/>
</dbReference>
<evidence type="ECO:0000313" key="13">
    <source>
        <dbReference type="Proteomes" id="UP000030671"/>
    </source>
</evidence>
<evidence type="ECO:0000259" key="11">
    <source>
        <dbReference type="PROSITE" id="PS51327"/>
    </source>
</evidence>
<dbReference type="FunCoup" id="W4KHU3">
    <property type="interactions" value="310"/>
</dbReference>
<evidence type="ECO:0000256" key="4">
    <source>
        <dbReference type="ARBA" id="ARBA00022806"/>
    </source>
</evidence>
<dbReference type="Pfam" id="PF00636">
    <property type="entry name" value="Ribonuclease_3"/>
    <property type="match status" value="2"/>
</dbReference>
<evidence type="ECO:0000259" key="9">
    <source>
        <dbReference type="PROSITE" id="PS51192"/>
    </source>
</evidence>
<keyword evidence="3" id="KW-0378">Hydrolase</keyword>
<dbReference type="GO" id="GO:0004525">
    <property type="term" value="F:ribonuclease III activity"/>
    <property type="evidence" value="ECO:0007669"/>
    <property type="project" value="InterPro"/>
</dbReference>
<dbReference type="InterPro" id="IPR014001">
    <property type="entry name" value="Helicase_ATP-bd"/>
</dbReference>
<dbReference type="InterPro" id="IPR036389">
    <property type="entry name" value="RNase_III_sf"/>
</dbReference>
<dbReference type="SMART" id="SM00490">
    <property type="entry name" value="HELICc"/>
    <property type="match status" value="1"/>
</dbReference>
<dbReference type="OrthoDB" id="416741at2759"/>
<keyword evidence="4" id="KW-0347">Helicase</keyword>
<feature type="domain" description="RNase III" evidence="8">
    <location>
        <begin position="1126"/>
        <end position="1272"/>
    </location>
</feature>